<dbReference type="GO" id="GO:0008299">
    <property type="term" value="P:isoprenoid biosynthetic process"/>
    <property type="evidence" value="ECO:0007669"/>
    <property type="project" value="InterPro"/>
</dbReference>
<dbReference type="GO" id="GO:0004420">
    <property type="term" value="F:hydroxymethylglutaryl-CoA reductase (NADPH) activity"/>
    <property type="evidence" value="ECO:0007669"/>
    <property type="project" value="UniProtKB-EC"/>
</dbReference>
<dbReference type="PRINTS" id="PR00071">
    <property type="entry name" value="HMGCOARDTASE"/>
</dbReference>
<dbReference type="AlphaFoldDB" id="Q01TG2"/>
<dbReference type="PROSITE" id="PS50065">
    <property type="entry name" value="HMG_COA_REDUCTASE_4"/>
    <property type="match status" value="1"/>
</dbReference>
<dbReference type="GO" id="GO:0015936">
    <property type="term" value="P:coenzyme A metabolic process"/>
    <property type="evidence" value="ECO:0007669"/>
    <property type="project" value="InterPro"/>
</dbReference>
<feature type="region of interest" description="Disordered" evidence="5">
    <location>
        <begin position="1"/>
        <end position="24"/>
    </location>
</feature>
<gene>
    <name evidence="6" type="ordered locus">Acid_6132</name>
</gene>
<evidence type="ECO:0000256" key="5">
    <source>
        <dbReference type="SAM" id="MobiDB-lite"/>
    </source>
</evidence>
<dbReference type="InterPro" id="IPR009029">
    <property type="entry name" value="HMG_CoA_Rdtase_sub-bd_dom_sf"/>
</dbReference>
<evidence type="ECO:0000256" key="2">
    <source>
        <dbReference type="ARBA" id="ARBA00012999"/>
    </source>
</evidence>
<sequence length="416" mass="45459">MDADKMNSARRSQTPTAEIPDGETQKVQVRKFLRNKATAYTAEMIRSRREWLAELTQTRLKHLAHFSEDPADFKGKIECPIGVAHVPLGIAGPLQINGEHARGVFFIPMATTEGALITSYTFGSNIITRSGGVNVRILKDALKSDPTFVFKSSTEALSFVTWIENNFGAIKEIAEKTSGHLRLIKAVPVINGRRVILCFHFQTGDALGMNMVYKATDVVCKMIRDSVEPEEFWLHSNFTTIKKTTAENFVNGYGKSAMADVTVPRKLVARFNTTPEQMERFFLRTLLGSAQGGLFGISAHMANAMTAIAIACGQDAALVANTHYANATCETTKNGDLYFSAHFPSLFAATVGGGTSFGTARECLETLGCYGNGKSKRFAEIIAGTALAGEISLMISIVNGSYIYAHETFGRNRPRQ</sequence>
<evidence type="ECO:0000313" key="6">
    <source>
        <dbReference type="EMBL" id="ABJ87058.1"/>
    </source>
</evidence>
<dbReference type="SUPFAM" id="SSF55035">
    <property type="entry name" value="NAD-binding domain of HMG-CoA reductase"/>
    <property type="match status" value="1"/>
</dbReference>
<evidence type="ECO:0000256" key="4">
    <source>
        <dbReference type="ARBA" id="ARBA00023002"/>
    </source>
</evidence>
<dbReference type="EC" id="1.1.1.34" evidence="2"/>
<dbReference type="CDD" id="cd00643">
    <property type="entry name" value="HMG-CoA_reductase_classI"/>
    <property type="match status" value="1"/>
</dbReference>
<dbReference type="Pfam" id="PF00368">
    <property type="entry name" value="HMG-CoA_red"/>
    <property type="match status" value="1"/>
</dbReference>
<dbReference type="eggNOG" id="COG1257">
    <property type="taxonomic scope" value="Bacteria"/>
</dbReference>
<organism evidence="6">
    <name type="scientific">Solibacter usitatus (strain Ellin6076)</name>
    <dbReference type="NCBI Taxonomy" id="234267"/>
    <lineage>
        <taxon>Bacteria</taxon>
        <taxon>Pseudomonadati</taxon>
        <taxon>Acidobacteriota</taxon>
        <taxon>Terriglobia</taxon>
        <taxon>Bryobacterales</taxon>
        <taxon>Solibacteraceae</taxon>
        <taxon>Candidatus Solibacter</taxon>
    </lineage>
</organism>
<dbReference type="KEGG" id="sus:Acid_6132"/>
<dbReference type="InterPro" id="IPR009023">
    <property type="entry name" value="HMG_CoA_Rdtase_NAD(P)-bd_sf"/>
</dbReference>
<dbReference type="STRING" id="234267.Acid_6132"/>
<comment type="similarity">
    <text evidence="1">Belongs to the HMG-CoA reductase family.</text>
</comment>
<dbReference type="PANTHER" id="PTHR10572:SF24">
    <property type="entry name" value="3-HYDROXY-3-METHYLGLUTARYL-COENZYME A REDUCTASE"/>
    <property type="match status" value="1"/>
</dbReference>
<accession>Q01TG2</accession>
<dbReference type="InterPro" id="IPR004554">
    <property type="entry name" value="HMG_CoA_Rdtase_eu_arc"/>
</dbReference>
<keyword evidence="4 6" id="KW-0560">Oxidoreductase</keyword>
<dbReference type="InterPro" id="IPR023074">
    <property type="entry name" value="HMG_CoA_Rdtase_cat_sf"/>
</dbReference>
<dbReference type="HOGENOM" id="CLU_001734_2_2_0"/>
<proteinExistence type="inferred from homology"/>
<protein>
    <recommendedName>
        <fullName evidence="2">hydroxymethylglutaryl-CoA reductase (NADPH)</fullName>
        <ecNumber evidence="2">1.1.1.34</ecNumber>
    </recommendedName>
</protein>
<dbReference type="SUPFAM" id="SSF56542">
    <property type="entry name" value="Substrate-binding domain of HMG-CoA reductase"/>
    <property type="match status" value="1"/>
</dbReference>
<keyword evidence="3" id="KW-0521">NADP</keyword>
<reference evidence="6" key="1">
    <citation type="submission" date="2006-10" db="EMBL/GenBank/DDBJ databases">
        <title>Complete sequence of Solibacter usitatus Ellin6076.</title>
        <authorList>
            <consortium name="US DOE Joint Genome Institute"/>
            <person name="Copeland A."/>
            <person name="Lucas S."/>
            <person name="Lapidus A."/>
            <person name="Barry K."/>
            <person name="Detter J.C."/>
            <person name="Glavina del Rio T."/>
            <person name="Hammon N."/>
            <person name="Israni S."/>
            <person name="Dalin E."/>
            <person name="Tice H."/>
            <person name="Pitluck S."/>
            <person name="Thompson L.S."/>
            <person name="Brettin T."/>
            <person name="Bruce D."/>
            <person name="Han C."/>
            <person name="Tapia R."/>
            <person name="Gilna P."/>
            <person name="Schmutz J."/>
            <person name="Larimer F."/>
            <person name="Land M."/>
            <person name="Hauser L."/>
            <person name="Kyrpides N."/>
            <person name="Mikhailova N."/>
            <person name="Janssen P.H."/>
            <person name="Kuske C.R."/>
            <person name="Richardson P."/>
        </authorList>
    </citation>
    <scope>NUCLEOTIDE SEQUENCE</scope>
    <source>
        <strain evidence="6">Ellin6076</strain>
    </source>
</reference>
<name>Q01TG2_SOLUE</name>
<dbReference type="PANTHER" id="PTHR10572">
    <property type="entry name" value="3-HYDROXY-3-METHYLGLUTARYL-COENZYME A REDUCTASE"/>
    <property type="match status" value="1"/>
</dbReference>
<dbReference type="InterPro" id="IPR002202">
    <property type="entry name" value="HMG_CoA_Rdtase"/>
</dbReference>
<evidence type="ECO:0000256" key="1">
    <source>
        <dbReference type="ARBA" id="ARBA00007661"/>
    </source>
</evidence>
<evidence type="ECO:0000256" key="3">
    <source>
        <dbReference type="ARBA" id="ARBA00022857"/>
    </source>
</evidence>
<dbReference type="EMBL" id="CP000473">
    <property type="protein sequence ID" value="ABJ87058.1"/>
    <property type="molecule type" value="Genomic_DNA"/>
</dbReference>
<dbReference type="Gene3D" id="3.90.770.10">
    <property type="entry name" value="3-hydroxy-3-methylglutaryl-coenzyme A Reductase, Chain A, domain 2"/>
    <property type="match status" value="1"/>
</dbReference>
<dbReference type="InParanoid" id="Q01TG2"/>
<dbReference type="Gene3D" id="3.30.70.420">
    <property type="entry name" value="Hydroxymethylglutaryl-CoA reductase, class I/II, NAD/NADP-binding domain"/>
    <property type="match status" value="1"/>
</dbReference>